<evidence type="ECO:0000256" key="2">
    <source>
        <dbReference type="ARBA" id="ARBA00022729"/>
    </source>
</evidence>
<gene>
    <name evidence="12" type="ORF">QE152_g23768</name>
    <name evidence="11" type="ORF">QE152_g23789</name>
</gene>
<keyword evidence="2 9" id="KW-0732">Signal</keyword>
<dbReference type="InterPro" id="IPR001314">
    <property type="entry name" value="Peptidase_S1A"/>
</dbReference>
<dbReference type="PANTHER" id="PTHR24252">
    <property type="entry name" value="ACROSIN-RELATED"/>
    <property type="match status" value="1"/>
</dbReference>
<keyword evidence="13" id="KW-1185">Reference proteome</keyword>
<dbReference type="InterPro" id="IPR009003">
    <property type="entry name" value="Peptidase_S1_PA"/>
</dbReference>
<feature type="chain" id="PRO_5044717881" evidence="9">
    <location>
        <begin position="23"/>
        <end position="575"/>
    </location>
</feature>
<proteinExistence type="inferred from homology"/>
<keyword evidence="5" id="KW-0865">Zymogen</keyword>
<keyword evidence="6" id="KW-1015">Disulfide bond</keyword>
<evidence type="ECO:0000256" key="3">
    <source>
        <dbReference type="ARBA" id="ARBA00022801"/>
    </source>
</evidence>
<dbReference type="PROSITE" id="PS50240">
    <property type="entry name" value="TRYPSIN_DOM"/>
    <property type="match status" value="2"/>
</dbReference>
<evidence type="ECO:0000313" key="11">
    <source>
        <dbReference type="EMBL" id="KAK9717335.1"/>
    </source>
</evidence>
<name>A0AAW1KFW0_POPJA</name>
<organism evidence="12 13">
    <name type="scientific">Popillia japonica</name>
    <name type="common">Japanese beetle</name>
    <dbReference type="NCBI Taxonomy" id="7064"/>
    <lineage>
        <taxon>Eukaryota</taxon>
        <taxon>Metazoa</taxon>
        <taxon>Ecdysozoa</taxon>
        <taxon>Arthropoda</taxon>
        <taxon>Hexapoda</taxon>
        <taxon>Insecta</taxon>
        <taxon>Pterygota</taxon>
        <taxon>Neoptera</taxon>
        <taxon>Endopterygota</taxon>
        <taxon>Coleoptera</taxon>
        <taxon>Polyphaga</taxon>
        <taxon>Scarabaeiformia</taxon>
        <taxon>Scarabaeidae</taxon>
        <taxon>Rutelinae</taxon>
        <taxon>Popillia</taxon>
    </lineage>
</organism>
<dbReference type="SUPFAM" id="SSF50494">
    <property type="entry name" value="Trypsin-like serine proteases"/>
    <property type="match status" value="2"/>
</dbReference>
<evidence type="ECO:0000256" key="9">
    <source>
        <dbReference type="SAM" id="SignalP"/>
    </source>
</evidence>
<keyword evidence="1 8" id="KW-0645">Protease</keyword>
<dbReference type="EMBL" id="JASPKY010000243">
    <property type="protein sequence ID" value="KAK9717335.1"/>
    <property type="molecule type" value="Genomic_DNA"/>
</dbReference>
<dbReference type="FunFam" id="2.40.10.10:FF:000002">
    <property type="entry name" value="Transmembrane protease serine"/>
    <property type="match status" value="1"/>
</dbReference>
<evidence type="ECO:0000313" key="12">
    <source>
        <dbReference type="EMBL" id="KAK9717379.1"/>
    </source>
</evidence>
<dbReference type="AlphaFoldDB" id="A0AAW1KFW0"/>
<accession>A0AAW1KFW0</accession>
<dbReference type="InterPro" id="IPR018114">
    <property type="entry name" value="TRYPSIN_HIS"/>
</dbReference>
<feature type="signal peptide" evidence="9">
    <location>
        <begin position="1"/>
        <end position="22"/>
    </location>
</feature>
<feature type="domain" description="Peptidase S1" evidence="10">
    <location>
        <begin position="318"/>
        <end position="551"/>
    </location>
</feature>
<evidence type="ECO:0000313" key="13">
    <source>
        <dbReference type="Proteomes" id="UP001458880"/>
    </source>
</evidence>
<feature type="domain" description="Peptidase S1" evidence="10">
    <location>
        <begin position="69"/>
        <end position="301"/>
    </location>
</feature>
<evidence type="ECO:0000256" key="1">
    <source>
        <dbReference type="ARBA" id="ARBA00022670"/>
    </source>
</evidence>
<dbReference type="PANTHER" id="PTHR24252:SF7">
    <property type="entry name" value="HYALIN"/>
    <property type="match status" value="1"/>
</dbReference>
<dbReference type="EMBL" id="JASPKY010000242">
    <property type="protein sequence ID" value="KAK9717380.1"/>
    <property type="molecule type" value="Genomic_DNA"/>
</dbReference>
<sequence>MYNNYLLLLLLCFTGLISFTFTQDEDIIPAEDGSTGDITTNIVLEDSTLPFAEDTNVATQPPMFPQIKIVGGIIVQNREEFPYQASIRYARQNYPFCGGTVINPTHILTAAHCMVTSDGNVISRTSIIVVVGDLRTDSPTSNTLSRDVLEIIVHENYSTTTLENDIALLKISSLGTFTAYVDSIPLSDETPEDGTFCVVSGWGTTSSGGSASIVLQSVEVPIAPLNECKVSYSNQVYDGMLCAGYVEGQKDACQGDSGGPLVCNQKLAGVVSWGYNCAAAGYPGIYTDVSQYRSWIRQNQDPDQLVDEIDDDDFRRQVIHEYVASNRADFAYQASLRYAEKNSHFCGAAIIDKRHVITAAHCVIDPNTGLQMSPQSLSVAVGDLNVREESSTTVYRQVLTIYAHESFKSDTLEHDIAVLQVSDFDDWTANIHHVALSLRTPAKDDTCTTSGWGTRTPSDIQNDVLRFVHLPILNNTICQKLFQGSLTDKTVCAGDPDGMKRICQQDSGGPLVCDYQLAGIVSWAYNCSITGSPTIYTSVANYREWIEEQVRKSSASRIIVNLYILSFILIRSFTL</sequence>
<dbReference type="FunFam" id="2.40.10.10:FF:000077">
    <property type="entry name" value="Predicted protein"/>
    <property type="match status" value="1"/>
</dbReference>
<dbReference type="GO" id="GO:0006508">
    <property type="term" value="P:proteolysis"/>
    <property type="evidence" value="ECO:0007669"/>
    <property type="project" value="UniProtKB-KW"/>
</dbReference>
<reference evidence="12 13" key="2">
    <citation type="journal article" date="2024" name="BMC Genomics">
        <title>De novo assembly and annotation of Popillia japonica's genome with initial clues to its potential as an invasive pest.</title>
        <authorList>
            <person name="Cucini C."/>
            <person name="Boschi S."/>
            <person name="Funari R."/>
            <person name="Cardaioli E."/>
            <person name="Iannotti N."/>
            <person name="Marturano G."/>
            <person name="Paoli F."/>
            <person name="Bruttini M."/>
            <person name="Carapelli A."/>
            <person name="Frati F."/>
            <person name="Nardi F."/>
        </authorList>
    </citation>
    <scope>NUCLEOTIDE SEQUENCE [LARGE SCALE GENOMIC DNA]</scope>
    <source>
        <strain evidence="12">DMR45628</strain>
    </source>
</reference>
<dbReference type="Pfam" id="PF00089">
    <property type="entry name" value="Trypsin"/>
    <property type="match status" value="2"/>
</dbReference>
<dbReference type="InterPro" id="IPR043504">
    <property type="entry name" value="Peptidase_S1_PA_chymotrypsin"/>
</dbReference>
<evidence type="ECO:0000256" key="8">
    <source>
        <dbReference type="RuleBase" id="RU363034"/>
    </source>
</evidence>
<dbReference type="GO" id="GO:0004252">
    <property type="term" value="F:serine-type endopeptidase activity"/>
    <property type="evidence" value="ECO:0007669"/>
    <property type="project" value="InterPro"/>
</dbReference>
<reference evidence="12" key="1">
    <citation type="submission" date="2023-05" db="EMBL/GenBank/DDBJ databases">
        <authorList>
            <person name="Nardi F."/>
            <person name="Carapelli A."/>
            <person name="Cucini C."/>
        </authorList>
    </citation>
    <scope>NUCLEOTIDE SEQUENCE</scope>
    <source>
        <strain evidence="12">DMR45628</strain>
        <tissue evidence="12">Testes</tissue>
    </source>
</reference>
<dbReference type="Gene3D" id="2.40.10.10">
    <property type="entry name" value="Trypsin-like serine proteases"/>
    <property type="match status" value="2"/>
</dbReference>
<comment type="similarity">
    <text evidence="7">Belongs to the peptidase S1 family. CLIP subfamily.</text>
</comment>
<dbReference type="InterPro" id="IPR001254">
    <property type="entry name" value="Trypsin_dom"/>
</dbReference>
<keyword evidence="3 8" id="KW-0378">Hydrolase</keyword>
<dbReference type="PROSITE" id="PS00134">
    <property type="entry name" value="TRYPSIN_HIS"/>
    <property type="match status" value="2"/>
</dbReference>
<evidence type="ECO:0000256" key="4">
    <source>
        <dbReference type="ARBA" id="ARBA00022825"/>
    </source>
</evidence>
<dbReference type="SMART" id="SM00020">
    <property type="entry name" value="Tryp_SPc"/>
    <property type="match status" value="2"/>
</dbReference>
<dbReference type="PRINTS" id="PR00722">
    <property type="entry name" value="CHYMOTRYPSIN"/>
</dbReference>
<dbReference type="FunFam" id="2.40.10.10:FF:000068">
    <property type="entry name" value="transmembrane protease serine 2"/>
    <property type="match status" value="1"/>
</dbReference>
<dbReference type="EMBL" id="JASPKY010000243">
    <property type="protein sequence ID" value="KAK9717336.1"/>
    <property type="molecule type" value="Genomic_DNA"/>
</dbReference>
<evidence type="ECO:0000256" key="6">
    <source>
        <dbReference type="ARBA" id="ARBA00023157"/>
    </source>
</evidence>
<dbReference type="CDD" id="cd00190">
    <property type="entry name" value="Tryp_SPc"/>
    <property type="match status" value="2"/>
</dbReference>
<protein>
    <submittedName>
        <fullName evidence="12">Trypsin</fullName>
    </submittedName>
</protein>
<dbReference type="EMBL" id="JASPKY010000242">
    <property type="protein sequence ID" value="KAK9717379.1"/>
    <property type="molecule type" value="Genomic_DNA"/>
</dbReference>
<comment type="caution">
    <text evidence="12">The sequence shown here is derived from an EMBL/GenBank/DDBJ whole genome shotgun (WGS) entry which is preliminary data.</text>
</comment>
<evidence type="ECO:0000256" key="7">
    <source>
        <dbReference type="ARBA" id="ARBA00024195"/>
    </source>
</evidence>
<evidence type="ECO:0000256" key="5">
    <source>
        <dbReference type="ARBA" id="ARBA00023145"/>
    </source>
</evidence>
<dbReference type="PROSITE" id="PS00135">
    <property type="entry name" value="TRYPSIN_SER"/>
    <property type="match status" value="1"/>
</dbReference>
<keyword evidence="4 8" id="KW-0720">Serine protease</keyword>
<dbReference type="InterPro" id="IPR033116">
    <property type="entry name" value="TRYPSIN_SER"/>
</dbReference>
<dbReference type="Proteomes" id="UP001458880">
    <property type="component" value="Unassembled WGS sequence"/>
</dbReference>
<evidence type="ECO:0000259" key="10">
    <source>
        <dbReference type="PROSITE" id="PS50240"/>
    </source>
</evidence>